<evidence type="ECO:0000259" key="3">
    <source>
        <dbReference type="PROSITE" id="PS51228"/>
    </source>
</evidence>
<dbReference type="Gene3D" id="1.20.80.10">
    <property type="match status" value="1"/>
</dbReference>
<dbReference type="EMBL" id="KV744810">
    <property type="protein sequence ID" value="OCK85977.1"/>
    <property type="molecule type" value="Genomic_DNA"/>
</dbReference>
<dbReference type="PROSITE" id="PS51228">
    <property type="entry name" value="ACB_2"/>
    <property type="match status" value="1"/>
</dbReference>
<dbReference type="Proteomes" id="UP000250266">
    <property type="component" value="Unassembled WGS sequence"/>
</dbReference>
<reference evidence="4 5" key="1">
    <citation type="journal article" date="2016" name="Nat. Commun.">
        <title>Ectomycorrhizal ecology is imprinted in the genome of the dominant symbiotic fungus Cenococcum geophilum.</title>
        <authorList>
            <consortium name="DOE Joint Genome Institute"/>
            <person name="Peter M."/>
            <person name="Kohler A."/>
            <person name="Ohm R.A."/>
            <person name="Kuo A."/>
            <person name="Krutzmann J."/>
            <person name="Morin E."/>
            <person name="Arend M."/>
            <person name="Barry K.W."/>
            <person name="Binder M."/>
            <person name="Choi C."/>
            <person name="Clum A."/>
            <person name="Copeland A."/>
            <person name="Grisel N."/>
            <person name="Haridas S."/>
            <person name="Kipfer T."/>
            <person name="LaButti K."/>
            <person name="Lindquist E."/>
            <person name="Lipzen A."/>
            <person name="Maire R."/>
            <person name="Meier B."/>
            <person name="Mihaltcheva S."/>
            <person name="Molinier V."/>
            <person name="Murat C."/>
            <person name="Poggeler S."/>
            <person name="Quandt C.A."/>
            <person name="Sperisen C."/>
            <person name="Tritt A."/>
            <person name="Tisserant E."/>
            <person name="Crous P.W."/>
            <person name="Henrissat B."/>
            <person name="Nehls U."/>
            <person name="Egli S."/>
            <person name="Spatafora J.W."/>
            <person name="Grigoriev I.V."/>
            <person name="Martin F.M."/>
        </authorList>
    </citation>
    <scope>NUCLEOTIDE SEQUENCE [LARGE SCALE GENOMIC DNA]</scope>
    <source>
        <strain evidence="4 5">CBS 459.81</strain>
    </source>
</reference>
<dbReference type="GO" id="GO:0006631">
    <property type="term" value="P:fatty acid metabolic process"/>
    <property type="evidence" value="ECO:0007669"/>
    <property type="project" value="TreeGrafter"/>
</dbReference>
<organism evidence="4 5">
    <name type="scientific">Lepidopterella palustris CBS 459.81</name>
    <dbReference type="NCBI Taxonomy" id="1314670"/>
    <lineage>
        <taxon>Eukaryota</taxon>
        <taxon>Fungi</taxon>
        <taxon>Dikarya</taxon>
        <taxon>Ascomycota</taxon>
        <taxon>Pezizomycotina</taxon>
        <taxon>Dothideomycetes</taxon>
        <taxon>Pleosporomycetidae</taxon>
        <taxon>Mytilinidiales</taxon>
        <taxon>Argynnaceae</taxon>
        <taxon>Lepidopterella</taxon>
    </lineage>
</organism>
<feature type="domain" description="ACB" evidence="3">
    <location>
        <begin position="1"/>
        <end position="94"/>
    </location>
</feature>
<dbReference type="InterPro" id="IPR014352">
    <property type="entry name" value="FERM/acyl-CoA-bd_prot_sf"/>
</dbReference>
<name>A0A8E2EKY2_9PEZI</name>
<evidence type="ECO:0000256" key="1">
    <source>
        <dbReference type="ARBA" id="ARBA00005567"/>
    </source>
</evidence>
<gene>
    <name evidence="4" type="ORF">K432DRAFT_377080</name>
</gene>
<dbReference type="AlphaFoldDB" id="A0A8E2EKY2"/>
<evidence type="ECO:0000313" key="4">
    <source>
        <dbReference type="EMBL" id="OCK85977.1"/>
    </source>
</evidence>
<keyword evidence="2" id="KW-0446">Lipid-binding</keyword>
<dbReference type="PANTHER" id="PTHR23310:SF62">
    <property type="entry name" value="ACYL-COA BINDING PROTEIN 1, ISOFORM A"/>
    <property type="match status" value="1"/>
</dbReference>
<dbReference type="InterPro" id="IPR000582">
    <property type="entry name" value="Acyl-CoA-binding_protein"/>
</dbReference>
<dbReference type="OrthoDB" id="346910at2759"/>
<evidence type="ECO:0000313" key="5">
    <source>
        <dbReference type="Proteomes" id="UP000250266"/>
    </source>
</evidence>
<comment type="similarity">
    <text evidence="1">Belongs to the ACBP family.</text>
</comment>
<accession>A0A8E2EKY2</accession>
<dbReference type="GO" id="GO:0000062">
    <property type="term" value="F:fatty-acyl-CoA binding"/>
    <property type="evidence" value="ECO:0007669"/>
    <property type="project" value="InterPro"/>
</dbReference>
<dbReference type="Pfam" id="PF00887">
    <property type="entry name" value="ACBP"/>
    <property type="match status" value="1"/>
</dbReference>
<keyword evidence="5" id="KW-1185">Reference proteome</keyword>
<protein>
    <submittedName>
        <fullName evidence="4">ACBP-domain-containing protein</fullName>
    </submittedName>
</protein>
<dbReference type="InterPro" id="IPR035984">
    <property type="entry name" value="Acyl-CoA-binding_sf"/>
</dbReference>
<evidence type="ECO:0000256" key="2">
    <source>
        <dbReference type="ARBA" id="ARBA00023121"/>
    </source>
</evidence>
<sequence length="95" mass="10510">MAEASRSPALQKAWDSALTLAKAPSNEEKLDMYAYGKIADQKDINGTAKPGMFDMVGKAKYNHWKKLVDEGVTPEQAEAKYIELVETLKGKYGTK</sequence>
<dbReference type="SUPFAM" id="SSF47027">
    <property type="entry name" value="Acyl-CoA binding protein"/>
    <property type="match status" value="1"/>
</dbReference>
<dbReference type="PANTHER" id="PTHR23310">
    <property type="entry name" value="ACYL-COA-BINDING PROTEIN, ACBP"/>
    <property type="match status" value="1"/>
</dbReference>
<proteinExistence type="inferred from homology"/>